<evidence type="ECO:0000256" key="2">
    <source>
        <dbReference type="ARBA" id="ARBA00009765"/>
    </source>
</evidence>
<comment type="similarity">
    <text evidence="2 8">Belongs to the CorA metal ion transporter (MIT) (TC 1.A.35) family.</text>
</comment>
<keyword evidence="7 8" id="KW-0472">Membrane</keyword>
<name>A0A7V6A5Y9_9BACT</name>
<feature type="compositionally biased region" description="Basic residues" evidence="9">
    <location>
        <begin position="1"/>
        <end position="12"/>
    </location>
</feature>
<dbReference type="PANTHER" id="PTHR46494">
    <property type="entry name" value="CORA FAMILY METAL ION TRANSPORTER (EUROFUNG)"/>
    <property type="match status" value="1"/>
</dbReference>
<feature type="transmembrane region" description="Helical" evidence="8">
    <location>
        <begin position="298"/>
        <end position="318"/>
    </location>
</feature>
<organism evidence="10">
    <name type="scientific">Desulfobacca acetoxidans</name>
    <dbReference type="NCBI Taxonomy" id="60893"/>
    <lineage>
        <taxon>Bacteria</taxon>
        <taxon>Pseudomonadati</taxon>
        <taxon>Thermodesulfobacteriota</taxon>
        <taxon>Desulfobaccia</taxon>
        <taxon>Desulfobaccales</taxon>
        <taxon>Desulfobaccaceae</taxon>
        <taxon>Desulfobacca</taxon>
    </lineage>
</organism>
<dbReference type="InterPro" id="IPR002523">
    <property type="entry name" value="MgTranspt_CorA/ZnTranspt_ZntB"/>
</dbReference>
<dbReference type="CDD" id="cd12828">
    <property type="entry name" value="TmCorA-like_1"/>
    <property type="match status" value="1"/>
</dbReference>
<dbReference type="FunFam" id="1.20.58.340:FF:000012">
    <property type="entry name" value="Magnesium transport protein CorA"/>
    <property type="match status" value="1"/>
</dbReference>
<keyword evidence="4 8" id="KW-1003">Cell membrane</keyword>
<dbReference type="SUPFAM" id="SSF144083">
    <property type="entry name" value="Magnesium transport protein CorA, transmembrane region"/>
    <property type="match status" value="1"/>
</dbReference>
<dbReference type="Pfam" id="PF01544">
    <property type="entry name" value="CorA"/>
    <property type="match status" value="1"/>
</dbReference>
<gene>
    <name evidence="8 10" type="primary">corA</name>
    <name evidence="10" type="ORF">ENV52_13800</name>
</gene>
<dbReference type="InterPro" id="IPR045861">
    <property type="entry name" value="CorA_cytoplasmic_dom"/>
</dbReference>
<evidence type="ECO:0000256" key="6">
    <source>
        <dbReference type="ARBA" id="ARBA00022989"/>
    </source>
</evidence>
<dbReference type="InterPro" id="IPR045863">
    <property type="entry name" value="CorA_TM1_TM2"/>
</dbReference>
<keyword evidence="8" id="KW-0460">Magnesium</keyword>
<reference evidence="10" key="1">
    <citation type="journal article" date="2020" name="mSystems">
        <title>Genome- and Community-Level Interaction Insights into Carbon Utilization and Element Cycling Functions of Hydrothermarchaeota in Hydrothermal Sediment.</title>
        <authorList>
            <person name="Zhou Z."/>
            <person name="Liu Y."/>
            <person name="Xu W."/>
            <person name="Pan J."/>
            <person name="Luo Z.H."/>
            <person name="Li M."/>
        </authorList>
    </citation>
    <scope>NUCLEOTIDE SEQUENCE [LARGE SCALE GENOMIC DNA]</scope>
    <source>
        <strain evidence="10">SpSt-767</strain>
    </source>
</reference>
<keyword evidence="6 8" id="KW-1133">Transmembrane helix</keyword>
<evidence type="ECO:0000256" key="9">
    <source>
        <dbReference type="SAM" id="MobiDB-lite"/>
    </source>
</evidence>
<evidence type="ECO:0000256" key="7">
    <source>
        <dbReference type="ARBA" id="ARBA00023136"/>
    </source>
</evidence>
<evidence type="ECO:0000256" key="1">
    <source>
        <dbReference type="ARBA" id="ARBA00004651"/>
    </source>
</evidence>
<dbReference type="GO" id="GO:0015087">
    <property type="term" value="F:cobalt ion transmembrane transporter activity"/>
    <property type="evidence" value="ECO:0007669"/>
    <property type="project" value="UniProtKB-UniRule"/>
</dbReference>
<dbReference type="Gene3D" id="3.30.460.20">
    <property type="entry name" value="CorA soluble domain-like"/>
    <property type="match status" value="1"/>
</dbReference>
<dbReference type="AlphaFoldDB" id="A0A7V6A5Y9"/>
<comment type="caution">
    <text evidence="10">The sequence shown here is derived from an EMBL/GenBank/DDBJ whole genome shotgun (WGS) entry which is preliminary data.</text>
</comment>
<dbReference type="InterPro" id="IPR004488">
    <property type="entry name" value="Mg/Co-transport_prot_CorA"/>
</dbReference>
<dbReference type="GO" id="GO:0015095">
    <property type="term" value="F:magnesium ion transmembrane transporter activity"/>
    <property type="evidence" value="ECO:0007669"/>
    <property type="project" value="UniProtKB-UniRule"/>
</dbReference>
<keyword evidence="5 8" id="KW-0812">Transmembrane</keyword>
<proteinExistence type="inferred from homology"/>
<keyword evidence="3 8" id="KW-0813">Transport</keyword>
<evidence type="ECO:0000256" key="4">
    <source>
        <dbReference type="ARBA" id="ARBA00022475"/>
    </source>
</evidence>
<sequence>MATRKSSRKHSLKAGLPPGSLVYTGDKTDKEPEITTVIYHEESYTETVSTLFKECPVISPESSTVTWIHVNGLQDTGSLEDLGACFHLHPLVLEDILNTDQRPKLDDYGDYLFIVLKMLQVQEEGSVAAEQISLIVGNNYVISLHESDQDTFGIIRERLKAGKGRIRKSGADYLAYALLDLIVDQYFVILEDQGEFIEEMETEVVSTPTPATLSQIHRMKRAMIMLRKSVWPLREVISRLERSESPLIKEPTLLYFKDVYDHVIQVIDNIETYRDILSGMLDIYLSSVSNRLNEVMKVLTIIATIFIPLTFIAGVYGMNFKYMPELEWQYGYFVTLGIMITVALFMLHFFKRRGWIGKGRTL</sequence>
<evidence type="ECO:0000256" key="8">
    <source>
        <dbReference type="RuleBase" id="RU362010"/>
    </source>
</evidence>
<protein>
    <recommendedName>
        <fullName evidence="8">Magnesium transport protein CorA</fullName>
    </recommendedName>
</protein>
<dbReference type="SUPFAM" id="SSF143865">
    <property type="entry name" value="CorA soluble domain-like"/>
    <property type="match status" value="1"/>
</dbReference>
<dbReference type="GO" id="GO:0000287">
    <property type="term" value="F:magnesium ion binding"/>
    <property type="evidence" value="ECO:0007669"/>
    <property type="project" value="TreeGrafter"/>
</dbReference>
<dbReference type="PANTHER" id="PTHR46494:SF1">
    <property type="entry name" value="CORA FAMILY METAL ION TRANSPORTER (EUROFUNG)"/>
    <property type="match status" value="1"/>
</dbReference>
<evidence type="ECO:0000313" key="10">
    <source>
        <dbReference type="EMBL" id="HHS30760.1"/>
    </source>
</evidence>
<feature type="region of interest" description="Disordered" evidence="9">
    <location>
        <begin position="1"/>
        <end position="26"/>
    </location>
</feature>
<comment type="function">
    <text evidence="8">Mediates influx of magnesium ions.</text>
</comment>
<evidence type="ECO:0000256" key="3">
    <source>
        <dbReference type="ARBA" id="ARBA00022448"/>
    </source>
</evidence>
<comment type="subcellular location">
    <subcellularLocation>
        <location evidence="1">Cell membrane</location>
        <topology evidence="1">Multi-pass membrane protein</topology>
    </subcellularLocation>
    <subcellularLocation>
        <location evidence="8">Membrane</location>
        <topology evidence="8">Multi-pass membrane protein</topology>
    </subcellularLocation>
</comment>
<dbReference type="EMBL" id="DTGR01000213">
    <property type="protein sequence ID" value="HHS30760.1"/>
    <property type="molecule type" value="Genomic_DNA"/>
</dbReference>
<accession>A0A7V6A5Y9</accession>
<feature type="transmembrane region" description="Helical" evidence="8">
    <location>
        <begin position="330"/>
        <end position="350"/>
    </location>
</feature>
<keyword evidence="8" id="KW-0406">Ion transport</keyword>
<dbReference type="GO" id="GO:0050897">
    <property type="term" value="F:cobalt ion binding"/>
    <property type="evidence" value="ECO:0007669"/>
    <property type="project" value="TreeGrafter"/>
</dbReference>
<dbReference type="GO" id="GO:0005886">
    <property type="term" value="C:plasma membrane"/>
    <property type="evidence" value="ECO:0007669"/>
    <property type="project" value="UniProtKB-SubCell"/>
</dbReference>
<dbReference type="NCBIfam" id="TIGR00383">
    <property type="entry name" value="corA"/>
    <property type="match status" value="1"/>
</dbReference>
<evidence type="ECO:0000256" key="5">
    <source>
        <dbReference type="ARBA" id="ARBA00022692"/>
    </source>
</evidence>
<dbReference type="Gene3D" id="1.20.58.340">
    <property type="entry name" value="Magnesium transport protein CorA, transmembrane region"/>
    <property type="match status" value="2"/>
</dbReference>